<dbReference type="Proteomes" id="UP000255192">
    <property type="component" value="Unassembled WGS sequence"/>
</dbReference>
<accession>A0A378ATA3</accession>
<proteinExistence type="predicted"/>
<protein>
    <submittedName>
        <fullName evidence="1">Uncharacterized protein</fullName>
    </submittedName>
</protein>
<reference evidence="1 2" key="1">
    <citation type="submission" date="2018-06" db="EMBL/GenBank/DDBJ databases">
        <authorList>
            <consortium name="Pathogen Informatics"/>
            <person name="Doyle S."/>
        </authorList>
    </citation>
    <scope>NUCLEOTIDE SEQUENCE [LARGE SCALE GENOMIC DNA]</scope>
    <source>
        <strain evidence="1 2">NCTC204</strain>
    </source>
</reference>
<dbReference type="AlphaFoldDB" id="A0A378ATA3"/>
<gene>
    <name evidence="1" type="ORF">NCTC204_04558</name>
</gene>
<evidence type="ECO:0000313" key="2">
    <source>
        <dbReference type="Proteomes" id="UP000255192"/>
    </source>
</evidence>
<dbReference type="EMBL" id="UGMD01000002">
    <property type="protein sequence ID" value="STV20270.1"/>
    <property type="molecule type" value="Genomic_DNA"/>
</dbReference>
<organism evidence="1 2">
    <name type="scientific">Klebsiella pneumoniae</name>
    <dbReference type="NCBI Taxonomy" id="573"/>
    <lineage>
        <taxon>Bacteria</taxon>
        <taxon>Pseudomonadati</taxon>
        <taxon>Pseudomonadota</taxon>
        <taxon>Gammaproteobacteria</taxon>
        <taxon>Enterobacterales</taxon>
        <taxon>Enterobacteriaceae</taxon>
        <taxon>Klebsiella/Raoultella group</taxon>
        <taxon>Klebsiella</taxon>
        <taxon>Klebsiella pneumoniae complex</taxon>
    </lineage>
</organism>
<evidence type="ECO:0000313" key="1">
    <source>
        <dbReference type="EMBL" id="STV20270.1"/>
    </source>
</evidence>
<name>A0A378ATA3_KLEPN</name>
<sequence length="41" mass="4779">MPEQINTWLATEFQWQAVLLLYGAPIPDNVAIYQRHINRPA</sequence>